<evidence type="ECO:0000256" key="9">
    <source>
        <dbReference type="ARBA" id="ARBA00023139"/>
    </source>
</evidence>
<evidence type="ECO:0000256" key="8">
    <source>
        <dbReference type="ARBA" id="ARBA00023136"/>
    </source>
</evidence>
<evidence type="ECO:0000256" key="4">
    <source>
        <dbReference type="ARBA" id="ARBA00016202"/>
    </source>
</evidence>
<evidence type="ECO:0000256" key="7">
    <source>
        <dbReference type="ARBA" id="ARBA00022927"/>
    </source>
</evidence>
<dbReference type="Proteomes" id="UP001268089">
    <property type="component" value="Unassembled WGS sequence"/>
</dbReference>
<gene>
    <name evidence="14" type="ORF">J2X15_003653</name>
</gene>
<dbReference type="InterPro" id="IPR004565">
    <property type="entry name" value="OM_lipoprot_LolB"/>
</dbReference>
<dbReference type="InterPro" id="IPR029046">
    <property type="entry name" value="LolA/LolB/LppX"/>
</dbReference>
<keyword evidence="8" id="KW-0472">Membrane</keyword>
<comment type="caution">
    <text evidence="14">The sequence shown here is derived from an EMBL/GenBank/DDBJ whole genome shotgun (WGS) entry which is preliminary data.</text>
</comment>
<evidence type="ECO:0000256" key="13">
    <source>
        <dbReference type="SAM" id="SignalP"/>
    </source>
</evidence>
<keyword evidence="5" id="KW-0813">Transport</keyword>
<evidence type="ECO:0000256" key="6">
    <source>
        <dbReference type="ARBA" id="ARBA00022729"/>
    </source>
</evidence>
<organism evidence="14 15">
    <name type="scientific">Rhodoferax saidenbachensis</name>
    <dbReference type="NCBI Taxonomy" id="1484693"/>
    <lineage>
        <taxon>Bacteria</taxon>
        <taxon>Pseudomonadati</taxon>
        <taxon>Pseudomonadota</taxon>
        <taxon>Betaproteobacteria</taxon>
        <taxon>Burkholderiales</taxon>
        <taxon>Comamonadaceae</taxon>
        <taxon>Rhodoferax</taxon>
    </lineage>
</organism>
<proteinExistence type="inferred from homology"/>
<dbReference type="PROSITE" id="PS51257">
    <property type="entry name" value="PROKAR_LIPOPROTEIN"/>
    <property type="match status" value="1"/>
</dbReference>
<evidence type="ECO:0000256" key="1">
    <source>
        <dbReference type="ARBA" id="ARBA00004459"/>
    </source>
</evidence>
<evidence type="ECO:0000256" key="3">
    <source>
        <dbReference type="ARBA" id="ARBA00011245"/>
    </source>
</evidence>
<evidence type="ECO:0000313" key="14">
    <source>
        <dbReference type="EMBL" id="MDR7308344.1"/>
    </source>
</evidence>
<accession>A0ABU1ZS12</accession>
<feature type="chain" id="PRO_5045255706" description="Outer-membrane lipoprotein LolB" evidence="13">
    <location>
        <begin position="26"/>
        <end position="168"/>
    </location>
</feature>
<keyword evidence="10" id="KW-0143">Chaperone</keyword>
<sequence>MRELLRRLGLLLSLLIATLFIAACATTTRASADFASQTRWEGRLALKVYATPVQAFASNFALEGNGEAGSLSLHTPLGSTLALMQWAPGVAKLTTTGEPQSFDSLQALVLHATGAELPVAALFDWLQGTPTAAPGWEVDLSQLPEGRLNAQRKAAELPAVDLKIILQN</sequence>
<comment type="similarity">
    <text evidence="2">Belongs to the LolB family.</text>
</comment>
<dbReference type="RefSeq" id="WP_310345532.1">
    <property type="nucleotide sequence ID" value="NZ_JAVDXO010000010.1"/>
</dbReference>
<evidence type="ECO:0000256" key="2">
    <source>
        <dbReference type="ARBA" id="ARBA00009696"/>
    </source>
</evidence>
<feature type="signal peptide" evidence="13">
    <location>
        <begin position="1"/>
        <end position="25"/>
    </location>
</feature>
<comment type="subcellular location">
    <subcellularLocation>
        <location evidence="1">Cell outer membrane</location>
        <topology evidence="1">Lipid-anchor</topology>
    </subcellularLocation>
</comment>
<protein>
    <recommendedName>
        <fullName evidence="4">Outer-membrane lipoprotein LolB</fullName>
    </recommendedName>
</protein>
<evidence type="ECO:0000313" key="15">
    <source>
        <dbReference type="Proteomes" id="UP001268089"/>
    </source>
</evidence>
<keyword evidence="11" id="KW-0998">Cell outer membrane</keyword>
<reference evidence="14 15" key="1">
    <citation type="submission" date="2023-07" db="EMBL/GenBank/DDBJ databases">
        <title>Sorghum-associated microbial communities from plants grown in Nebraska, USA.</title>
        <authorList>
            <person name="Schachtman D."/>
        </authorList>
    </citation>
    <scope>NUCLEOTIDE SEQUENCE [LARGE SCALE GENOMIC DNA]</scope>
    <source>
        <strain evidence="14 15">BE308</strain>
    </source>
</reference>
<keyword evidence="15" id="KW-1185">Reference proteome</keyword>
<keyword evidence="12 14" id="KW-0449">Lipoprotein</keyword>
<evidence type="ECO:0000256" key="12">
    <source>
        <dbReference type="ARBA" id="ARBA00023288"/>
    </source>
</evidence>
<dbReference type="Pfam" id="PF03550">
    <property type="entry name" value="LolB"/>
    <property type="match status" value="1"/>
</dbReference>
<dbReference type="Gene3D" id="2.50.20.10">
    <property type="entry name" value="Lipoprotein localisation LolA/LolB/LppX"/>
    <property type="match status" value="1"/>
</dbReference>
<keyword evidence="9" id="KW-0564">Palmitate</keyword>
<name>A0ABU1ZS12_9BURK</name>
<evidence type="ECO:0000256" key="5">
    <source>
        <dbReference type="ARBA" id="ARBA00022448"/>
    </source>
</evidence>
<comment type="subunit">
    <text evidence="3">Monomer.</text>
</comment>
<evidence type="ECO:0000256" key="11">
    <source>
        <dbReference type="ARBA" id="ARBA00023237"/>
    </source>
</evidence>
<dbReference type="EMBL" id="JAVDXO010000010">
    <property type="protein sequence ID" value="MDR7308344.1"/>
    <property type="molecule type" value="Genomic_DNA"/>
</dbReference>
<evidence type="ECO:0000256" key="10">
    <source>
        <dbReference type="ARBA" id="ARBA00023186"/>
    </source>
</evidence>
<keyword evidence="6 13" id="KW-0732">Signal</keyword>
<keyword evidence="7" id="KW-0653">Protein transport</keyword>
<dbReference type="SUPFAM" id="SSF89392">
    <property type="entry name" value="Prokaryotic lipoproteins and lipoprotein localization factors"/>
    <property type="match status" value="1"/>
</dbReference>